<gene>
    <name evidence="1" type="ORF">VNI00_002974</name>
</gene>
<proteinExistence type="predicted"/>
<dbReference type="AlphaFoldDB" id="A0AAW0DUB0"/>
<keyword evidence="2" id="KW-1185">Reference proteome</keyword>
<dbReference type="EMBL" id="JAYKXP010000007">
    <property type="protein sequence ID" value="KAK7056419.1"/>
    <property type="molecule type" value="Genomic_DNA"/>
</dbReference>
<evidence type="ECO:0000313" key="2">
    <source>
        <dbReference type="Proteomes" id="UP001383192"/>
    </source>
</evidence>
<organism evidence="1 2">
    <name type="scientific">Paramarasmius palmivorus</name>
    <dbReference type="NCBI Taxonomy" id="297713"/>
    <lineage>
        <taxon>Eukaryota</taxon>
        <taxon>Fungi</taxon>
        <taxon>Dikarya</taxon>
        <taxon>Basidiomycota</taxon>
        <taxon>Agaricomycotina</taxon>
        <taxon>Agaricomycetes</taxon>
        <taxon>Agaricomycetidae</taxon>
        <taxon>Agaricales</taxon>
        <taxon>Marasmiineae</taxon>
        <taxon>Marasmiaceae</taxon>
        <taxon>Paramarasmius</taxon>
    </lineage>
</organism>
<accession>A0AAW0DUB0</accession>
<reference evidence="1 2" key="1">
    <citation type="submission" date="2024-01" db="EMBL/GenBank/DDBJ databases">
        <title>A draft genome for a cacao thread blight-causing isolate of Paramarasmius palmivorus.</title>
        <authorList>
            <person name="Baruah I.K."/>
            <person name="Bukari Y."/>
            <person name="Amoako-Attah I."/>
            <person name="Meinhardt L.W."/>
            <person name="Bailey B.A."/>
            <person name="Cohen S.P."/>
        </authorList>
    </citation>
    <scope>NUCLEOTIDE SEQUENCE [LARGE SCALE GENOMIC DNA]</scope>
    <source>
        <strain evidence="1 2">GH-12</strain>
    </source>
</reference>
<comment type="caution">
    <text evidence="1">The sequence shown here is derived from an EMBL/GenBank/DDBJ whole genome shotgun (WGS) entry which is preliminary data.</text>
</comment>
<protein>
    <submittedName>
        <fullName evidence="1">Uncharacterized protein</fullName>
    </submittedName>
</protein>
<evidence type="ECO:0000313" key="1">
    <source>
        <dbReference type="EMBL" id="KAK7056419.1"/>
    </source>
</evidence>
<sequence>MELGLKKTHTQELTLSYVKAHEPWNLNDLPPQYFLIPELAGYRPHLCFTLVDITPRQRSRSSCTAPGSLAACEEKVKGDVGVLRAWKKRQVMEEYFIHIPGINM</sequence>
<dbReference type="Proteomes" id="UP001383192">
    <property type="component" value="Unassembled WGS sequence"/>
</dbReference>
<name>A0AAW0DUB0_9AGAR</name>